<dbReference type="EMBL" id="DSAY01000047">
    <property type="protein sequence ID" value="HDP14637.1"/>
    <property type="molecule type" value="Genomic_DNA"/>
</dbReference>
<sequence>MFDARGVSARYVYLGVSADNSSSLGTLYRWNRTVNYWDNYKSVAQGMVLALGLGYLEFLVGKEY</sequence>
<proteinExistence type="predicted"/>
<reference evidence="1" key="1">
    <citation type="journal article" date="2020" name="mSystems">
        <title>Genome- and Community-Level Interaction Insights into Carbon Utilization and Element Cycling Functions of Hydrothermarchaeota in Hydrothermal Sediment.</title>
        <authorList>
            <person name="Zhou Z."/>
            <person name="Liu Y."/>
            <person name="Xu W."/>
            <person name="Pan J."/>
            <person name="Luo Z.H."/>
            <person name="Li M."/>
        </authorList>
    </citation>
    <scope>NUCLEOTIDE SEQUENCE [LARGE SCALE GENOMIC DNA]</scope>
    <source>
        <strain evidence="1">SpSt-116</strain>
    </source>
</reference>
<dbReference type="AlphaFoldDB" id="A0A7C1CCA4"/>
<accession>A0A7C1CCA4</accession>
<name>A0A7C1CCA4_9CREN</name>
<gene>
    <name evidence="1" type="ORF">ENN26_02495</name>
</gene>
<organism evidence="1">
    <name type="scientific">Thermofilum adornatum</name>
    <dbReference type="NCBI Taxonomy" id="1365176"/>
    <lineage>
        <taxon>Archaea</taxon>
        <taxon>Thermoproteota</taxon>
        <taxon>Thermoprotei</taxon>
        <taxon>Thermofilales</taxon>
        <taxon>Thermofilaceae</taxon>
        <taxon>Thermofilum</taxon>
    </lineage>
</organism>
<comment type="caution">
    <text evidence="1">The sequence shown here is derived from an EMBL/GenBank/DDBJ whole genome shotgun (WGS) entry which is preliminary data.</text>
</comment>
<protein>
    <submittedName>
        <fullName evidence="1">Uncharacterized protein</fullName>
    </submittedName>
</protein>
<evidence type="ECO:0000313" key="1">
    <source>
        <dbReference type="EMBL" id="HDP14637.1"/>
    </source>
</evidence>